<feature type="transmembrane region" description="Helical" evidence="1">
    <location>
        <begin position="285"/>
        <end position="303"/>
    </location>
</feature>
<keyword evidence="1" id="KW-1133">Transmembrane helix</keyword>
<feature type="transmembrane region" description="Helical" evidence="1">
    <location>
        <begin position="126"/>
        <end position="144"/>
    </location>
</feature>
<dbReference type="Proteomes" id="UP001597544">
    <property type="component" value="Unassembled WGS sequence"/>
</dbReference>
<comment type="caution">
    <text evidence="2">The sequence shown here is derived from an EMBL/GenBank/DDBJ whole genome shotgun (WGS) entry which is preliminary data.</text>
</comment>
<gene>
    <name evidence="2" type="ORF">ACFSRY_03450</name>
</gene>
<feature type="transmembrane region" description="Helical" evidence="1">
    <location>
        <begin position="103"/>
        <end position="119"/>
    </location>
</feature>
<keyword evidence="1" id="KW-0812">Transmembrane</keyword>
<dbReference type="Pfam" id="PF04018">
    <property type="entry name" value="VCA0040-like"/>
    <property type="match status" value="1"/>
</dbReference>
<sequence length="314" mass="34584">MKRRTLKEYILLFSKGVGMGAADVVPGVSGGTIAFITGIYEELLGSIRSVDGEAIRLLSKFKLLDFWKHINGTFLVVLLAGIGLSFASLSRLILYLLEYYPEMLWSFFFGLIMASAVVVAKKITRWTPGVIIAGILGAAIAFYITVATPGQTPEAYWFIFLSGAIAICAMILPGISGSFILVLLAKYEYIMLALKELKLGIIITFGLGCITGILSFSHVINWMLKNYHNVTVALLTGFMVGSLNKVWPWKVTVQTYTDRHGEVKPLVQDNVLPGAYEVLTGQEAYLVYGVVLAIFGFLLVYLIDYFTDDNTTKV</sequence>
<feature type="transmembrane region" description="Helical" evidence="1">
    <location>
        <begin position="197"/>
        <end position="220"/>
    </location>
</feature>
<dbReference type="EMBL" id="JBHULU010000004">
    <property type="protein sequence ID" value="MFD2512907.1"/>
    <property type="molecule type" value="Genomic_DNA"/>
</dbReference>
<evidence type="ECO:0000313" key="3">
    <source>
        <dbReference type="Proteomes" id="UP001597544"/>
    </source>
</evidence>
<keyword evidence="3" id="KW-1185">Reference proteome</keyword>
<dbReference type="PANTHER" id="PTHR37308:SF1">
    <property type="entry name" value="POLYPRENYL-PHOSPHATE TRANSPORTER"/>
    <property type="match status" value="1"/>
</dbReference>
<evidence type="ECO:0000313" key="2">
    <source>
        <dbReference type="EMBL" id="MFD2512907.1"/>
    </source>
</evidence>
<name>A0ABW5IIU3_9BACT</name>
<dbReference type="PANTHER" id="PTHR37308">
    <property type="entry name" value="INTEGRAL MEMBRANE PROTEIN"/>
    <property type="match status" value="1"/>
</dbReference>
<proteinExistence type="predicted"/>
<dbReference type="InterPro" id="IPR007163">
    <property type="entry name" value="VCA0040-like"/>
</dbReference>
<organism evidence="2 3">
    <name type="scientific">Pontibacter locisalis</name>
    <dbReference type="NCBI Taxonomy" id="1719035"/>
    <lineage>
        <taxon>Bacteria</taxon>
        <taxon>Pseudomonadati</taxon>
        <taxon>Bacteroidota</taxon>
        <taxon>Cytophagia</taxon>
        <taxon>Cytophagales</taxon>
        <taxon>Hymenobacteraceae</taxon>
        <taxon>Pontibacter</taxon>
    </lineage>
</organism>
<keyword evidence="1" id="KW-0472">Membrane</keyword>
<evidence type="ECO:0000256" key="1">
    <source>
        <dbReference type="SAM" id="Phobius"/>
    </source>
</evidence>
<protein>
    <submittedName>
        <fullName evidence="2">DUF368 domain-containing protein</fullName>
    </submittedName>
</protein>
<feature type="transmembrane region" description="Helical" evidence="1">
    <location>
        <begin position="156"/>
        <end position="185"/>
    </location>
</feature>
<feature type="transmembrane region" description="Helical" evidence="1">
    <location>
        <begin position="72"/>
        <end position="97"/>
    </location>
</feature>
<reference evidence="3" key="1">
    <citation type="journal article" date="2019" name="Int. J. Syst. Evol. Microbiol.">
        <title>The Global Catalogue of Microorganisms (GCM) 10K type strain sequencing project: providing services to taxonomists for standard genome sequencing and annotation.</title>
        <authorList>
            <consortium name="The Broad Institute Genomics Platform"/>
            <consortium name="The Broad Institute Genome Sequencing Center for Infectious Disease"/>
            <person name="Wu L."/>
            <person name="Ma J."/>
        </authorList>
    </citation>
    <scope>NUCLEOTIDE SEQUENCE [LARGE SCALE GENOMIC DNA]</scope>
    <source>
        <strain evidence="3">KCTC 42498</strain>
    </source>
</reference>
<accession>A0ABW5IIU3</accession>